<name>A0A6N8DSN2_RHOAC</name>
<evidence type="ECO:0000313" key="1">
    <source>
        <dbReference type="EMBL" id="MTV32535.1"/>
    </source>
</evidence>
<dbReference type="EMBL" id="WNKS01000018">
    <property type="protein sequence ID" value="MTV32535.1"/>
    <property type="molecule type" value="Genomic_DNA"/>
</dbReference>
<dbReference type="PANTHER" id="PTHR47623">
    <property type="entry name" value="OS09G0287300 PROTEIN"/>
    <property type="match status" value="1"/>
</dbReference>
<dbReference type="Proteomes" id="UP000439113">
    <property type="component" value="Unassembled WGS sequence"/>
</dbReference>
<dbReference type="InterPro" id="IPR013078">
    <property type="entry name" value="His_Pase_superF_clade-1"/>
</dbReference>
<dbReference type="Pfam" id="PF00300">
    <property type="entry name" value="His_Phos_1"/>
    <property type="match status" value="1"/>
</dbReference>
<accession>A0A6N8DSN2</accession>
<proteinExistence type="predicted"/>
<evidence type="ECO:0000313" key="2">
    <source>
        <dbReference type="Proteomes" id="UP000439113"/>
    </source>
</evidence>
<dbReference type="CDD" id="cd07040">
    <property type="entry name" value="HP"/>
    <property type="match status" value="1"/>
</dbReference>
<reference evidence="1 2" key="1">
    <citation type="submission" date="2019-11" db="EMBL/GenBank/DDBJ databases">
        <title>Whole-genome sequence of a Rhodoblastus acidophilus DSM 142.</title>
        <authorList>
            <person name="Kyndt J.A."/>
            <person name="Meyer T.E."/>
        </authorList>
    </citation>
    <scope>NUCLEOTIDE SEQUENCE [LARGE SCALE GENOMIC DNA]</scope>
    <source>
        <strain evidence="1 2">DSM 142</strain>
    </source>
</reference>
<dbReference type="OrthoDB" id="9810154at2"/>
<sequence>MRRLHLLRHAHAAPTGKYRDHDRPLTVGGREAAAHIGRAMAARGDIIDIALCSDAARTRETLDVVLKTCGATPELQLEPGIYQAECDELAALLRALPDDIRNVLVVGHNPAVAEFAVAFANGGPTPDIDRLNRFFPPAALAVFKVEAPWNELSWKGGQLLAFLS</sequence>
<organism evidence="1 2">
    <name type="scientific">Rhodoblastus acidophilus</name>
    <name type="common">Rhodopseudomonas acidophila</name>
    <dbReference type="NCBI Taxonomy" id="1074"/>
    <lineage>
        <taxon>Bacteria</taxon>
        <taxon>Pseudomonadati</taxon>
        <taxon>Pseudomonadota</taxon>
        <taxon>Alphaproteobacteria</taxon>
        <taxon>Hyphomicrobiales</taxon>
        <taxon>Rhodoblastaceae</taxon>
        <taxon>Rhodoblastus</taxon>
    </lineage>
</organism>
<protein>
    <submittedName>
        <fullName evidence="1">Histidine phosphatase family protein</fullName>
    </submittedName>
</protein>
<dbReference type="SUPFAM" id="SSF53254">
    <property type="entry name" value="Phosphoglycerate mutase-like"/>
    <property type="match status" value="1"/>
</dbReference>
<dbReference type="InterPro" id="IPR029033">
    <property type="entry name" value="His_PPase_superfam"/>
</dbReference>
<comment type="caution">
    <text evidence="1">The sequence shown here is derived from an EMBL/GenBank/DDBJ whole genome shotgun (WGS) entry which is preliminary data.</text>
</comment>
<dbReference type="RefSeq" id="WP_155447225.1">
    <property type="nucleotide sequence ID" value="NZ_JAOQNR010000007.1"/>
</dbReference>
<dbReference type="Gene3D" id="3.40.50.1240">
    <property type="entry name" value="Phosphoglycerate mutase-like"/>
    <property type="match status" value="1"/>
</dbReference>
<dbReference type="AlphaFoldDB" id="A0A6N8DSN2"/>
<gene>
    <name evidence="1" type="ORF">GJ654_16235</name>
</gene>
<dbReference type="SMART" id="SM00855">
    <property type="entry name" value="PGAM"/>
    <property type="match status" value="1"/>
</dbReference>
<dbReference type="PANTHER" id="PTHR47623:SF1">
    <property type="entry name" value="OS09G0287300 PROTEIN"/>
    <property type="match status" value="1"/>
</dbReference>